<dbReference type="OrthoDB" id="7359894at2"/>
<evidence type="ECO:0000256" key="1">
    <source>
        <dbReference type="SAM" id="Phobius"/>
    </source>
</evidence>
<dbReference type="eggNOG" id="COG1983">
    <property type="taxonomic scope" value="Bacteria"/>
</dbReference>
<accession>S7UGF9</accession>
<keyword evidence="1" id="KW-1133">Transmembrane helix</keyword>
<dbReference type="EMBL" id="ATHI01000026">
    <property type="protein sequence ID" value="EPR32904.1"/>
    <property type="molecule type" value="Genomic_DNA"/>
</dbReference>
<dbReference type="InterPro" id="IPR007168">
    <property type="entry name" value="Phageshock_PspC_N"/>
</dbReference>
<keyword evidence="1" id="KW-0472">Membrane</keyword>
<sequence length="123" mass="14194">MNADRPGPYRARNGFLLGVLKGLSAYSGLSLFWIRVVYVMVTLFTGVWPGVGVYLLAALLLKPEPPMEIADSEARDLYDTYAASPRAALKGLKRRFETLERRIRRMEDVVTSREFDWERRLRR</sequence>
<reference evidence="3 4" key="1">
    <citation type="journal article" date="2013" name="Genome Announc.">
        <title>Draft genome sequences for three mercury-methylating, sulfate-reducing bacteria.</title>
        <authorList>
            <person name="Brown S.D."/>
            <person name="Hurt R.A.Jr."/>
            <person name="Gilmour C.C."/>
            <person name="Elias D.A."/>
        </authorList>
    </citation>
    <scope>NUCLEOTIDE SEQUENCE [LARGE SCALE GENOMIC DNA]</scope>
    <source>
        <strain evidence="3 4">DSM 16529</strain>
    </source>
</reference>
<gene>
    <name evidence="3" type="ORF">dsat_0345</name>
</gene>
<evidence type="ECO:0000313" key="3">
    <source>
        <dbReference type="EMBL" id="EPR32904.1"/>
    </source>
</evidence>
<keyword evidence="4" id="KW-1185">Reference proteome</keyword>
<proteinExistence type="predicted"/>
<keyword evidence="1" id="KW-0812">Transmembrane</keyword>
<organism evidence="3 4">
    <name type="scientific">Alkalidesulfovibrio alkalitolerans DSM 16529</name>
    <dbReference type="NCBI Taxonomy" id="1121439"/>
    <lineage>
        <taxon>Bacteria</taxon>
        <taxon>Pseudomonadati</taxon>
        <taxon>Thermodesulfobacteriota</taxon>
        <taxon>Desulfovibrionia</taxon>
        <taxon>Desulfovibrionales</taxon>
        <taxon>Desulfovibrionaceae</taxon>
        <taxon>Alkalidesulfovibrio</taxon>
    </lineage>
</organism>
<dbReference type="RefSeq" id="WP_020887039.1">
    <property type="nucleotide sequence ID" value="NZ_ATHI01000026.1"/>
</dbReference>
<dbReference type="PATRIC" id="fig|1121439.3.peg.1694"/>
<dbReference type="Proteomes" id="UP000014975">
    <property type="component" value="Unassembled WGS sequence"/>
</dbReference>
<feature type="transmembrane region" description="Helical" evidence="1">
    <location>
        <begin position="40"/>
        <end position="61"/>
    </location>
</feature>
<feature type="transmembrane region" description="Helical" evidence="1">
    <location>
        <begin position="15"/>
        <end position="34"/>
    </location>
</feature>
<dbReference type="Pfam" id="PF04024">
    <property type="entry name" value="PspC"/>
    <property type="match status" value="1"/>
</dbReference>
<dbReference type="STRING" id="1121439.dsat_0345"/>
<comment type="caution">
    <text evidence="3">The sequence shown here is derived from an EMBL/GenBank/DDBJ whole genome shotgun (WGS) entry which is preliminary data.</text>
</comment>
<evidence type="ECO:0000313" key="4">
    <source>
        <dbReference type="Proteomes" id="UP000014975"/>
    </source>
</evidence>
<name>S7UGF9_9BACT</name>
<protein>
    <submittedName>
        <fullName evidence="3">Phage shock protein C, PspC</fullName>
    </submittedName>
</protein>
<dbReference type="AlphaFoldDB" id="S7UGF9"/>
<feature type="domain" description="Phage shock protein PspC N-terminal" evidence="2">
    <location>
        <begin position="9"/>
        <end position="63"/>
    </location>
</feature>
<evidence type="ECO:0000259" key="2">
    <source>
        <dbReference type="Pfam" id="PF04024"/>
    </source>
</evidence>